<name>A0ABQ6MDA6_9STRA</name>
<keyword evidence="2" id="KW-0378">Hydrolase</keyword>
<dbReference type="InterPro" id="IPR003593">
    <property type="entry name" value="AAA+_ATPase"/>
</dbReference>
<feature type="domain" description="Helicase C-terminal" evidence="7">
    <location>
        <begin position="560"/>
        <end position="735"/>
    </location>
</feature>
<dbReference type="Pfam" id="PF00270">
    <property type="entry name" value="DEAD"/>
    <property type="match status" value="1"/>
</dbReference>
<dbReference type="Gene3D" id="1.10.10.10">
    <property type="entry name" value="Winged helix-like DNA-binding domain superfamily/Winged helix DNA-binding domain"/>
    <property type="match status" value="1"/>
</dbReference>
<evidence type="ECO:0000256" key="3">
    <source>
        <dbReference type="ARBA" id="ARBA00022806"/>
    </source>
</evidence>
<protein>
    <recommendedName>
        <fullName evidence="10">P-loop containing nucleoside triphosphate hydrolase protein</fullName>
    </recommendedName>
</protein>
<organism evidence="8 9">
    <name type="scientific">Tetraparma gracilis</name>
    <dbReference type="NCBI Taxonomy" id="2962635"/>
    <lineage>
        <taxon>Eukaryota</taxon>
        <taxon>Sar</taxon>
        <taxon>Stramenopiles</taxon>
        <taxon>Ochrophyta</taxon>
        <taxon>Bolidophyceae</taxon>
        <taxon>Parmales</taxon>
        <taxon>Triparmaceae</taxon>
        <taxon>Tetraparma</taxon>
    </lineage>
</organism>
<dbReference type="PROSITE" id="PS51192">
    <property type="entry name" value="HELICASE_ATP_BIND_1"/>
    <property type="match status" value="1"/>
</dbReference>
<keyword evidence="3" id="KW-0347">Helicase</keyword>
<dbReference type="PROSITE" id="PS51194">
    <property type="entry name" value="HELICASE_CTER"/>
    <property type="match status" value="1"/>
</dbReference>
<dbReference type="SMART" id="SM00382">
    <property type="entry name" value="AAA"/>
    <property type="match status" value="1"/>
</dbReference>
<feature type="domain" description="Helicase ATP-binding" evidence="6">
    <location>
        <begin position="333"/>
        <end position="522"/>
    </location>
</feature>
<reference evidence="8 9" key="1">
    <citation type="journal article" date="2023" name="Commun. Biol.">
        <title>Genome analysis of Parmales, the sister group of diatoms, reveals the evolutionary specialization of diatoms from phago-mixotrophs to photoautotrophs.</title>
        <authorList>
            <person name="Ban H."/>
            <person name="Sato S."/>
            <person name="Yoshikawa S."/>
            <person name="Yamada K."/>
            <person name="Nakamura Y."/>
            <person name="Ichinomiya M."/>
            <person name="Sato N."/>
            <person name="Blanc-Mathieu R."/>
            <person name="Endo H."/>
            <person name="Kuwata A."/>
            <person name="Ogata H."/>
        </authorList>
    </citation>
    <scope>NUCLEOTIDE SEQUENCE [LARGE SCALE GENOMIC DNA]</scope>
</reference>
<dbReference type="InterPro" id="IPR027417">
    <property type="entry name" value="P-loop_NTPase"/>
</dbReference>
<dbReference type="EMBL" id="BRYB01000159">
    <property type="protein sequence ID" value="GMI24242.1"/>
    <property type="molecule type" value="Genomic_DNA"/>
</dbReference>
<evidence type="ECO:0000313" key="8">
    <source>
        <dbReference type="EMBL" id="GMI24242.1"/>
    </source>
</evidence>
<proteinExistence type="predicted"/>
<dbReference type="InterPro" id="IPR011545">
    <property type="entry name" value="DEAD/DEAH_box_helicase_dom"/>
</dbReference>
<dbReference type="SMART" id="SM00490">
    <property type="entry name" value="HELICc"/>
    <property type="match status" value="1"/>
</dbReference>
<dbReference type="Proteomes" id="UP001165060">
    <property type="component" value="Unassembled WGS sequence"/>
</dbReference>
<evidence type="ECO:0000313" key="9">
    <source>
        <dbReference type="Proteomes" id="UP001165060"/>
    </source>
</evidence>
<dbReference type="InterPro" id="IPR001650">
    <property type="entry name" value="Helicase_C-like"/>
</dbReference>
<keyword evidence="4" id="KW-0067">ATP-binding</keyword>
<evidence type="ECO:0000259" key="6">
    <source>
        <dbReference type="PROSITE" id="PS51192"/>
    </source>
</evidence>
<evidence type="ECO:0000256" key="5">
    <source>
        <dbReference type="SAM" id="MobiDB-lite"/>
    </source>
</evidence>
<comment type="caution">
    <text evidence="8">The sequence shown here is derived from an EMBL/GenBank/DDBJ whole genome shotgun (WGS) entry which is preliminary data.</text>
</comment>
<dbReference type="InterPro" id="IPR050474">
    <property type="entry name" value="Hel308_SKI2-like"/>
</dbReference>
<dbReference type="SUPFAM" id="SSF52540">
    <property type="entry name" value="P-loop containing nucleoside triphosphate hydrolases"/>
    <property type="match status" value="2"/>
</dbReference>
<keyword evidence="1" id="KW-0547">Nucleotide-binding</keyword>
<evidence type="ECO:0000259" key="7">
    <source>
        <dbReference type="PROSITE" id="PS51194"/>
    </source>
</evidence>
<feature type="region of interest" description="Disordered" evidence="5">
    <location>
        <begin position="1"/>
        <end position="34"/>
    </location>
</feature>
<sequence length="753" mass="81822">MLASVHASLISRTSTREPEPADPMPAPSSAADAVKDSSLLPPETLHNILLTIQSPLPLPNLASSLVAAIHSALNPTKGELTPDAEVSLQSDLFSILGDENMPVMFDLFSLAPRIFEAAQALSPGTFAELSSSAGESAAAPGPGDDAASALYAAQLARQELSGLSSSPPPAPLPRTPQLVGVTVKRASDRGLRKAQKAYKKQQAQAKAQLTPLAASEDYLAALGFDPEHLRTERERGLQGGGFRGKGDGHVREMVNKLKPEGTKQYYEDRDGLPENAERMYKDGFEEVYVPPKYRDESSLPPRVVCAEQMDALSVKAFLPSTKTLNPMQSTVFPAAFNSQENLLICAPTGAGKTNVALLALVAHFRDRDMLTPHAPSTPGTFESGKKVVYIAPMKALAQEVVEKFGSRLRSLKLKVAELTGDMQLTRQEAERTDVIVTTPEKWDVVTRKGGDGSLAHSCGLLIIDEVHLLADGRGAVIESIVARLHRLVESSQKQSRIVALSATLPNYRDVATFLRVDHGRGLFFFGPEHRPVPLAQTFIGHTMPEKDRWKCLQKMNEITGFGELAIFDTSQDPKGGYAKYTPAAQKSRNAELRNHFKNGMGIHHAGMLRGDRKLSENMFAEGAIKVLCCTATLAWGVNLPAHTVVIKGTQVYNAEKGGLTNLSILDVQQIFGRAGRPQFDTFGEAHLITSQASLPRYLNLLVNQSAIESNFIKQLADHLNAEVVGGTVCNINEAARWLQYTYLYVRMLRNPMA</sequence>
<dbReference type="Pfam" id="PF00271">
    <property type="entry name" value="Helicase_C"/>
    <property type="match status" value="1"/>
</dbReference>
<dbReference type="CDD" id="cd18795">
    <property type="entry name" value="SF2_C_Ski2"/>
    <property type="match status" value="1"/>
</dbReference>
<dbReference type="InterPro" id="IPR057842">
    <property type="entry name" value="WH_MER3"/>
</dbReference>
<dbReference type="PANTHER" id="PTHR47961:SF13">
    <property type="entry name" value="ACTIVATING SIGNAL COINTEGRATOR 1 COMPLEX SUBUNIT 3"/>
    <property type="match status" value="1"/>
</dbReference>
<dbReference type="Pfam" id="PF23445">
    <property type="entry name" value="WHD_SNRNP200"/>
    <property type="match status" value="1"/>
</dbReference>
<evidence type="ECO:0000256" key="2">
    <source>
        <dbReference type="ARBA" id="ARBA00022801"/>
    </source>
</evidence>
<dbReference type="PANTHER" id="PTHR47961">
    <property type="entry name" value="DNA POLYMERASE THETA, PUTATIVE (AFU_ORTHOLOGUE AFUA_1G05260)-RELATED"/>
    <property type="match status" value="1"/>
</dbReference>
<evidence type="ECO:0000256" key="4">
    <source>
        <dbReference type="ARBA" id="ARBA00022840"/>
    </source>
</evidence>
<dbReference type="SMART" id="SM00487">
    <property type="entry name" value="DEXDc"/>
    <property type="match status" value="1"/>
</dbReference>
<dbReference type="InterPro" id="IPR014001">
    <property type="entry name" value="Helicase_ATP-bd"/>
</dbReference>
<evidence type="ECO:0008006" key="10">
    <source>
        <dbReference type="Google" id="ProtNLM"/>
    </source>
</evidence>
<accession>A0ABQ6MDA6</accession>
<keyword evidence="9" id="KW-1185">Reference proteome</keyword>
<dbReference type="Gene3D" id="3.40.50.300">
    <property type="entry name" value="P-loop containing nucleotide triphosphate hydrolases"/>
    <property type="match status" value="3"/>
</dbReference>
<dbReference type="InterPro" id="IPR036388">
    <property type="entry name" value="WH-like_DNA-bd_sf"/>
</dbReference>
<gene>
    <name evidence="8" type="ORF">TeGR_g4928</name>
</gene>
<evidence type="ECO:0000256" key="1">
    <source>
        <dbReference type="ARBA" id="ARBA00022741"/>
    </source>
</evidence>